<organism evidence="1 2">
    <name type="scientific">Myripristis murdjan</name>
    <name type="common">pinecone soldierfish</name>
    <dbReference type="NCBI Taxonomy" id="586833"/>
    <lineage>
        <taxon>Eukaryota</taxon>
        <taxon>Metazoa</taxon>
        <taxon>Chordata</taxon>
        <taxon>Craniata</taxon>
        <taxon>Vertebrata</taxon>
        <taxon>Euteleostomi</taxon>
        <taxon>Actinopterygii</taxon>
        <taxon>Neopterygii</taxon>
        <taxon>Teleostei</taxon>
        <taxon>Neoteleostei</taxon>
        <taxon>Acanthomorphata</taxon>
        <taxon>Holocentriformes</taxon>
        <taxon>Holocentridae</taxon>
        <taxon>Myripristis</taxon>
    </lineage>
</organism>
<reference evidence="1" key="1">
    <citation type="submission" date="2019-06" db="EMBL/GenBank/DDBJ databases">
        <authorList>
            <consortium name="Wellcome Sanger Institute Data Sharing"/>
        </authorList>
    </citation>
    <scope>NUCLEOTIDE SEQUENCE [LARGE SCALE GENOMIC DNA]</scope>
</reference>
<dbReference type="Gene3D" id="3.10.100.10">
    <property type="entry name" value="Mannose-Binding Protein A, subunit A"/>
    <property type="match status" value="1"/>
</dbReference>
<dbReference type="GeneTree" id="ENSGT01120000275758"/>
<name>A0A668AE02_9TELE</name>
<dbReference type="Ensembl" id="ENSMMDT00005052649.1">
    <property type="protein sequence ID" value="ENSMMDP00005051637.1"/>
    <property type="gene ID" value="ENSMMDG00005023337.1"/>
</dbReference>
<dbReference type="SUPFAM" id="SSF56436">
    <property type="entry name" value="C-type lectin-like"/>
    <property type="match status" value="1"/>
</dbReference>
<keyword evidence="2" id="KW-1185">Reference proteome</keyword>
<dbReference type="Proteomes" id="UP000472263">
    <property type="component" value="Chromosome 19"/>
</dbReference>
<dbReference type="PANTHER" id="PTHR45710:SF26">
    <property type="entry name" value="RH26557P"/>
    <property type="match status" value="1"/>
</dbReference>
<evidence type="ECO:0000313" key="2">
    <source>
        <dbReference type="Proteomes" id="UP000472263"/>
    </source>
</evidence>
<accession>A0A668AE02</accession>
<reference evidence="1" key="3">
    <citation type="submission" date="2025-09" db="UniProtKB">
        <authorList>
            <consortium name="Ensembl"/>
        </authorList>
    </citation>
    <scope>IDENTIFICATION</scope>
</reference>
<dbReference type="InParanoid" id="A0A668AE02"/>
<protein>
    <recommendedName>
        <fullName evidence="3">C-type lectin domain-containing protein</fullName>
    </recommendedName>
</protein>
<dbReference type="AlphaFoldDB" id="A0A668AE02"/>
<sequence>MSYSLFLSTERICKKCHDSWTLFQTKCYYFSSRMLTWRSSRAWCKTQGGDLAIIDNKQEQVGDKIT</sequence>
<dbReference type="InterPro" id="IPR050828">
    <property type="entry name" value="C-type_lectin/matrix_domain"/>
</dbReference>
<dbReference type="PANTHER" id="PTHR45710">
    <property type="entry name" value="C-TYPE LECTIN DOMAIN-CONTAINING PROTEIN 180"/>
    <property type="match status" value="1"/>
</dbReference>
<evidence type="ECO:0000313" key="1">
    <source>
        <dbReference type="Ensembl" id="ENSMMDP00005051637.1"/>
    </source>
</evidence>
<proteinExistence type="predicted"/>
<evidence type="ECO:0008006" key="3">
    <source>
        <dbReference type="Google" id="ProtNLM"/>
    </source>
</evidence>
<reference evidence="1" key="2">
    <citation type="submission" date="2025-08" db="UniProtKB">
        <authorList>
            <consortium name="Ensembl"/>
        </authorList>
    </citation>
    <scope>IDENTIFICATION</scope>
</reference>
<dbReference type="InterPro" id="IPR016187">
    <property type="entry name" value="CTDL_fold"/>
</dbReference>
<dbReference type="InterPro" id="IPR016186">
    <property type="entry name" value="C-type_lectin-like/link_sf"/>
</dbReference>